<feature type="compositionally biased region" description="Acidic residues" evidence="4">
    <location>
        <begin position="147"/>
        <end position="163"/>
    </location>
</feature>
<gene>
    <name evidence="6" type="ORF">DHEL01_v200751</name>
</gene>
<feature type="domain" description="Zn(2)-C6 fungal-type" evidence="5">
    <location>
        <begin position="32"/>
        <end position="65"/>
    </location>
</feature>
<accession>A0A2P5IEB2</accession>
<dbReference type="GO" id="GO:0008270">
    <property type="term" value="F:zinc ion binding"/>
    <property type="evidence" value="ECO:0007669"/>
    <property type="project" value="InterPro"/>
</dbReference>
<dbReference type="PROSITE" id="PS50048">
    <property type="entry name" value="ZN2_CY6_FUNGAL_2"/>
    <property type="match status" value="1"/>
</dbReference>
<dbReference type="SMART" id="SM00066">
    <property type="entry name" value="GAL4"/>
    <property type="match status" value="1"/>
</dbReference>
<dbReference type="InterPro" id="IPR036864">
    <property type="entry name" value="Zn2-C6_fun-type_DNA-bd_sf"/>
</dbReference>
<dbReference type="InParanoid" id="A0A2P5IEB2"/>
<name>A0A2P5IEB2_DIAHE</name>
<evidence type="ECO:0000259" key="5">
    <source>
        <dbReference type="PROSITE" id="PS50048"/>
    </source>
</evidence>
<feature type="region of interest" description="Disordered" evidence="4">
    <location>
        <begin position="686"/>
        <end position="705"/>
    </location>
</feature>
<keyword evidence="7" id="KW-1185">Reference proteome</keyword>
<evidence type="ECO:0000256" key="3">
    <source>
        <dbReference type="ARBA" id="ARBA00023242"/>
    </source>
</evidence>
<protein>
    <submittedName>
        <fullName evidence="6">Fungal specific transcription factor domain-containing protein</fullName>
    </submittedName>
</protein>
<dbReference type="PANTHER" id="PTHR31001:SF49">
    <property type="entry name" value="ZN(II)2CYS6 TRANSCRIPTION FACTOR (EUROFUNG)"/>
    <property type="match status" value="1"/>
</dbReference>
<feature type="compositionally biased region" description="Polar residues" evidence="4">
    <location>
        <begin position="692"/>
        <end position="705"/>
    </location>
</feature>
<keyword evidence="2" id="KW-0479">Metal-binding</keyword>
<dbReference type="GO" id="GO:0003677">
    <property type="term" value="F:DNA binding"/>
    <property type="evidence" value="ECO:0007669"/>
    <property type="project" value="InterPro"/>
</dbReference>
<dbReference type="Pfam" id="PF00172">
    <property type="entry name" value="Zn_clus"/>
    <property type="match status" value="1"/>
</dbReference>
<evidence type="ECO:0000256" key="1">
    <source>
        <dbReference type="ARBA" id="ARBA00004123"/>
    </source>
</evidence>
<organism evidence="6 7">
    <name type="scientific">Diaporthe helianthi</name>
    <dbReference type="NCBI Taxonomy" id="158607"/>
    <lineage>
        <taxon>Eukaryota</taxon>
        <taxon>Fungi</taxon>
        <taxon>Dikarya</taxon>
        <taxon>Ascomycota</taxon>
        <taxon>Pezizomycotina</taxon>
        <taxon>Sordariomycetes</taxon>
        <taxon>Sordariomycetidae</taxon>
        <taxon>Diaporthales</taxon>
        <taxon>Diaporthaceae</taxon>
        <taxon>Diaporthe</taxon>
    </lineage>
</organism>
<dbReference type="AlphaFoldDB" id="A0A2P5IEB2"/>
<dbReference type="Pfam" id="PF04082">
    <property type="entry name" value="Fungal_trans"/>
    <property type="match status" value="1"/>
</dbReference>
<dbReference type="STRING" id="158607.A0A2P5IEB2"/>
<feature type="region of interest" description="Disordered" evidence="4">
    <location>
        <begin position="117"/>
        <end position="167"/>
    </location>
</feature>
<dbReference type="OrthoDB" id="762982at2759"/>
<dbReference type="SMART" id="SM00906">
    <property type="entry name" value="Fungal_trans"/>
    <property type="match status" value="1"/>
</dbReference>
<feature type="compositionally biased region" description="Low complexity" evidence="4">
    <location>
        <begin position="117"/>
        <end position="128"/>
    </location>
</feature>
<dbReference type="EMBL" id="MAVT02000030">
    <property type="protein sequence ID" value="POS80836.1"/>
    <property type="molecule type" value="Genomic_DNA"/>
</dbReference>
<feature type="compositionally biased region" description="Low complexity" evidence="4">
    <location>
        <begin position="843"/>
        <end position="863"/>
    </location>
</feature>
<evidence type="ECO:0000256" key="2">
    <source>
        <dbReference type="ARBA" id="ARBA00022723"/>
    </source>
</evidence>
<comment type="caution">
    <text evidence="6">The sequence shown here is derived from an EMBL/GenBank/DDBJ whole genome shotgun (WGS) entry which is preliminary data.</text>
</comment>
<evidence type="ECO:0000313" key="6">
    <source>
        <dbReference type="EMBL" id="POS80836.1"/>
    </source>
</evidence>
<feature type="region of interest" description="Disordered" evidence="4">
    <location>
        <begin position="68"/>
        <end position="87"/>
    </location>
</feature>
<feature type="compositionally biased region" description="Polar residues" evidence="4">
    <location>
        <begin position="829"/>
        <end position="842"/>
    </location>
</feature>
<dbReference type="InterPro" id="IPR001138">
    <property type="entry name" value="Zn2Cys6_DnaBD"/>
</dbReference>
<dbReference type="Gene3D" id="4.10.240.10">
    <property type="entry name" value="Zn(2)-C6 fungal-type DNA-binding domain"/>
    <property type="match status" value="1"/>
</dbReference>
<dbReference type="GO" id="GO:0005634">
    <property type="term" value="C:nucleus"/>
    <property type="evidence" value="ECO:0007669"/>
    <property type="project" value="UniProtKB-SubCell"/>
</dbReference>
<keyword evidence="3" id="KW-0539">Nucleus</keyword>
<dbReference type="GO" id="GO:0000981">
    <property type="term" value="F:DNA-binding transcription factor activity, RNA polymerase II-specific"/>
    <property type="evidence" value="ECO:0007669"/>
    <property type="project" value="InterPro"/>
</dbReference>
<dbReference type="GO" id="GO:0006351">
    <property type="term" value="P:DNA-templated transcription"/>
    <property type="evidence" value="ECO:0007669"/>
    <property type="project" value="InterPro"/>
</dbReference>
<dbReference type="InterPro" id="IPR050613">
    <property type="entry name" value="Sec_Metabolite_Reg"/>
</dbReference>
<feature type="region of interest" description="Disordered" evidence="4">
    <location>
        <begin position="1"/>
        <end position="25"/>
    </location>
</feature>
<proteinExistence type="predicted"/>
<evidence type="ECO:0000256" key="4">
    <source>
        <dbReference type="SAM" id="MobiDB-lite"/>
    </source>
</evidence>
<dbReference type="CDD" id="cd12148">
    <property type="entry name" value="fungal_TF_MHR"/>
    <property type="match status" value="1"/>
</dbReference>
<dbReference type="CDD" id="cd00067">
    <property type="entry name" value="GAL4"/>
    <property type="match status" value="1"/>
</dbReference>
<sequence>MTPTPPSNTPSSGPRSPDQHRVVRKRNRVPLSCYPCRSRKLKCDRTHPCSNCVKREGVDTLACSYATPSNRKRNQNHQGNGPDDMQNRIDRLEGLVLSLMHGGATISSDTAAAAAGAVTGSSSSTRSSGPGGNSATPNSSSAGAGQDDGEMRDDEEEDSDIDDGLAKSLGVLKVDPDRGKSMYIGQEHWHTILADISEVKNYFNNHKKDLEKSYEKVLLSKPAYARNGPTFLMGAAPATDVELRAELPPKSAVLTLCARYFNSMDNAVNIIHAPTFHQQLRAHWQDPSKTPLMWLGLLYSILCLAMLSYHKVGDEPPEWKGRAIELAAEYRLRTVQCLITADYTKPSEYTVETMLLYVFGEFSSRWDADLSLWLMCSLVTRVAFRMGYHRDAKWFPSLTPFQAEMRRRTWALVRMSEVAFSHQVSLPSMIYDQDCDTQMPHNIFDEEFGPDTKVLPPSRPSSEPTPVSYMIAKVKLCLELGNILQVTNRVGKQAAYDDILRFDARLRELRDEIPPHLKMQPLEGCNDPLTMIVARFNVDILYLKIQCLLHRKYLARSRHNPRYAHSRRSAIEASLEMLRHLISLHRESQPNGRLRAIKWFVASIATKEFLLPTMLVILDLHFDKQTDGASRGRQDSLSANFWTPEQRLEMVRSLETTRDIWEGMTDGSMEAVKAYNIIKIMLDKTRAPGPESQPSGAPSAMPQQTSAAMKDNLFSNVSGASMEPEQSAAMTLGMMSSGGLTPDTAAAFGAAVQSTGGTTYPGMDLSVPPVGEGTGMTPDFSGDLGLNPGSPFSTMFGSGMDIGKNFDWDALQNYTENTNWGTENQFQTFFGGDANNNMGQTRSGPSPGSGDGFSFSTPGSSSK</sequence>
<dbReference type="SUPFAM" id="SSF57701">
    <property type="entry name" value="Zn2/Cys6 DNA-binding domain"/>
    <property type="match status" value="1"/>
</dbReference>
<dbReference type="PANTHER" id="PTHR31001">
    <property type="entry name" value="UNCHARACTERIZED TRANSCRIPTIONAL REGULATORY PROTEIN"/>
    <property type="match status" value="1"/>
</dbReference>
<evidence type="ECO:0000313" key="7">
    <source>
        <dbReference type="Proteomes" id="UP000094444"/>
    </source>
</evidence>
<feature type="region of interest" description="Disordered" evidence="4">
    <location>
        <begin position="829"/>
        <end position="863"/>
    </location>
</feature>
<dbReference type="InterPro" id="IPR007219">
    <property type="entry name" value="XnlR_reg_dom"/>
</dbReference>
<dbReference type="Proteomes" id="UP000094444">
    <property type="component" value="Unassembled WGS sequence"/>
</dbReference>
<reference evidence="6" key="1">
    <citation type="submission" date="2017-09" db="EMBL/GenBank/DDBJ databases">
        <title>Polyketide synthases of a Diaporthe helianthi virulent isolate.</title>
        <authorList>
            <person name="Baroncelli R."/>
        </authorList>
    </citation>
    <scope>NUCLEOTIDE SEQUENCE [LARGE SCALE GENOMIC DNA]</scope>
    <source>
        <strain evidence="6">7/96</strain>
    </source>
</reference>
<comment type="subcellular location">
    <subcellularLocation>
        <location evidence="1">Nucleus</location>
    </subcellularLocation>
</comment>